<dbReference type="AlphaFoldDB" id="A0A9P7DIE3"/>
<keyword evidence="3" id="KW-1133">Transmembrane helix</keyword>
<dbReference type="OrthoDB" id="191979at2759"/>
<evidence type="ECO:0000313" key="6">
    <source>
        <dbReference type="Proteomes" id="UP000719766"/>
    </source>
</evidence>
<feature type="transmembrane region" description="Helical" evidence="3">
    <location>
        <begin position="18"/>
        <end position="36"/>
    </location>
</feature>
<dbReference type="RefSeq" id="XP_041160404.1">
    <property type="nucleotide sequence ID" value="XM_041302949.1"/>
</dbReference>
<dbReference type="PANTHER" id="PTHR43157:SF31">
    <property type="entry name" value="PHOSPHATIDYLINOSITOL-GLYCAN BIOSYNTHESIS CLASS F PROTEIN"/>
    <property type="match status" value="1"/>
</dbReference>
<dbReference type="GO" id="GO:0016491">
    <property type="term" value="F:oxidoreductase activity"/>
    <property type="evidence" value="ECO:0007669"/>
    <property type="project" value="UniProtKB-KW"/>
</dbReference>
<keyword evidence="6" id="KW-1185">Reference proteome</keyword>
<keyword evidence="3" id="KW-0472">Membrane</keyword>
<keyword evidence="3" id="KW-0812">Transmembrane</keyword>
<proteinExistence type="predicted"/>
<dbReference type="GeneID" id="64596713"/>
<feature type="region of interest" description="Disordered" evidence="2">
    <location>
        <begin position="408"/>
        <end position="428"/>
    </location>
</feature>
<accession>A0A9P7DIE3</accession>
<feature type="compositionally biased region" description="Basic and acidic residues" evidence="2">
    <location>
        <begin position="408"/>
        <end position="417"/>
    </location>
</feature>
<dbReference type="EMBL" id="JABBWE010000027">
    <property type="protein sequence ID" value="KAG1794176.1"/>
    <property type="molecule type" value="Genomic_DNA"/>
</dbReference>
<evidence type="ECO:0000256" key="2">
    <source>
        <dbReference type="SAM" id="MobiDB-lite"/>
    </source>
</evidence>
<dbReference type="InterPro" id="IPR013968">
    <property type="entry name" value="PKS_KR"/>
</dbReference>
<feature type="domain" description="Ketoreductase (KR)" evidence="4">
    <location>
        <begin position="52"/>
        <end position="139"/>
    </location>
</feature>
<dbReference type="Pfam" id="PF08659">
    <property type="entry name" value="KR"/>
    <property type="match status" value="1"/>
</dbReference>
<reference evidence="5" key="1">
    <citation type="journal article" date="2020" name="New Phytol.">
        <title>Comparative genomics reveals dynamic genome evolution in host specialist ectomycorrhizal fungi.</title>
        <authorList>
            <person name="Lofgren L.A."/>
            <person name="Nguyen N.H."/>
            <person name="Vilgalys R."/>
            <person name="Ruytinx J."/>
            <person name="Liao H.L."/>
            <person name="Branco S."/>
            <person name="Kuo A."/>
            <person name="LaButti K."/>
            <person name="Lipzen A."/>
            <person name="Andreopoulos W."/>
            <person name="Pangilinan J."/>
            <person name="Riley R."/>
            <person name="Hundley H."/>
            <person name="Na H."/>
            <person name="Barry K."/>
            <person name="Grigoriev I.V."/>
            <person name="Stajich J.E."/>
            <person name="Kennedy P.G."/>
        </authorList>
    </citation>
    <scope>NUCLEOTIDE SEQUENCE</scope>
    <source>
        <strain evidence="5">S12</strain>
    </source>
</reference>
<name>A0A9P7DIE3_9AGAM</name>
<dbReference type="SUPFAM" id="SSF51735">
    <property type="entry name" value="NAD(P)-binding Rossmann-fold domains"/>
    <property type="match status" value="1"/>
</dbReference>
<evidence type="ECO:0000256" key="3">
    <source>
        <dbReference type="SAM" id="Phobius"/>
    </source>
</evidence>
<keyword evidence="1" id="KW-0560">Oxidoreductase</keyword>
<protein>
    <recommendedName>
        <fullName evidence="4">Ketoreductase (KR) domain-containing protein</fullName>
    </recommendedName>
</protein>
<dbReference type="PANTHER" id="PTHR43157">
    <property type="entry name" value="PHOSPHATIDYLINOSITOL-GLYCAN BIOSYNTHESIS CLASS F PROTEIN-RELATED"/>
    <property type="match status" value="1"/>
</dbReference>
<sequence>MVLKVLAAAVNAVLPSKYYVHAFISILVIVVVRAFARGRTTNRERDMHARVVLLTGGFTPLGLTLMQNLAQRGAHIIALSPKPVQDPEVEILINLLRSTTKNDQIFADECDLTSASSVRSFCSRFLTAKETRLDGIVFAHEYQQLGSIIGRQDSAILTQERQNASLASFLILTLLLPILLVAPAERDIRIINVVNPFYAAAAPSFSPTSKPPPSSPVFHQEGWRSLQMIVFTRHLQRVLDALPSGGQVPKTDDSTIHVVSDKVQKSNIVAVSVCPGLSRSDTIAPLLNAVRGRNQSIFGIVLYMLLQPFLRLLAKSTTSAIQSVLHVLFLPTPFKSNARQGTDAPEEVLKAGALYRECAVVNLRIQSPVTADAADAQVPDDGELGGVHLGQAVWEGLEDALKEWEKVNPQGDEKVGCDDGLSVDTQGS</sequence>
<dbReference type="InterPro" id="IPR036291">
    <property type="entry name" value="NAD(P)-bd_dom_sf"/>
</dbReference>
<evidence type="ECO:0000313" key="5">
    <source>
        <dbReference type="EMBL" id="KAG1794176.1"/>
    </source>
</evidence>
<dbReference type="Gene3D" id="3.40.50.720">
    <property type="entry name" value="NAD(P)-binding Rossmann-like Domain"/>
    <property type="match status" value="1"/>
</dbReference>
<gene>
    <name evidence="5" type="ORF">HD556DRAFT_1371433</name>
</gene>
<evidence type="ECO:0000259" key="4">
    <source>
        <dbReference type="Pfam" id="PF08659"/>
    </source>
</evidence>
<evidence type="ECO:0000256" key="1">
    <source>
        <dbReference type="ARBA" id="ARBA00023002"/>
    </source>
</evidence>
<comment type="caution">
    <text evidence="5">The sequence shown here is derived from an EMBL/GenBank/DDBJ whole genome shotgun (WGS) entry which is preliminary data.</text>
</comment>
<dbReference type="Proteomes" id="UP000719766">
    <property type="component" value="Unassembled WGS sequence"/>
</dbReference>
<organism evidence="5 6">
    <name type="scientific">Suillus plorans</name>
    <dbReference type="NCBI Taxonomy" id="116603"/>
    <lineage>
        <taxon>Eukaryota</taxon>
        <taxon>Fungi</taxon>
        <taxon>Dikarya</taxon>
        <taxon>Basidiomycota</taxon>
        <taxon>Agaricomycotina</taxon>
        <taxon>Agaricomycetes</taxon>
        <taxon>Agaricomycetidae</taxon>
        <taxon>Boletales</taxon>
        <taxon>Suillineae</taxon>
        <taxon>Suillaceae</taxon>
        <taxon>Suillus</taxon>
    </lineage>
</organism>